<dbReference type="GO" id="GO:0016740">
    <property type="term" value="F:transferase activity"/>
    <property type="evidence" value="ECO:0007669"/>
    <property type="project" value="UniProtKB-KW"/>
</dbReference>
<keyword evidence="1" id="KW-0808">Transferase</keyword>
<evidence type="ECO:0000313" key="2">
    <source>
        <dbReference type="EMBL" id="CAB4575592.1"/>
    </source>
</evidence>
<evidence type="ECO:0000313" key="3">
    <source>
        <dbReference type="EMBL" id="CAB4634830.1"/>
    </source>
</evidence>
<gene>
    <name evidence="2" type="ORF">UFOPK1684_01020</name>
    <name evidence="3" type="ORF">UFOPK2158_00114</name>
</gene>
<name>A0A6J6JD56_9ZZZZ</name>
<protein>
    <submittedName>
        <fullName evidence="3">Unannotated protein</fullName>
    </submittedName>
</protein>
<dbReference type="InterPro" id="IPR050179">
    <property type="entry name" value="Trans_hexapeptide_repeat"/>
</dbReference>
<reference evidence="3" key="1">
    <citation type="submission" date="2020-05" db="EMBL/GenBank/DDBJ databases">
        <authorList>
            <person name="Chiriac C."/>
            <person name="Salcher M."/>
            <person name="Ghai R."/>
            <person name="Kavagutti S V."/>
        </authorList>
    </citation>
    <scope>NUCLEOTIDE SEQUENCE</scope>
</reference>
<dbReference type="EMBL" id="CAEZVY010000006">
    <property type="protein sequence ID" value="CAB4634830.1"/>
    <property type="molecule type" value="Genomic_DNA"/>
</dbReference>
<dbReference type="EMBL" id="CAEZTM010000048">
    <property type="protein sequence ID" value="CAB4575592.1"/>
    <property type="molecule type" value="Genomic_DNA"/>
</dbReference>
<dbReference type="AlphaFoldDB" id="A0A6J6JD56"/>
<dbReference type="Pfam" id="PF00132">
    <property type="entry name" value="Hexapep"/>
    <property type="match status" value="1"/>
</dbReference>
<dbReference type="InterPro" id="IPR001451">
    <property type="entry name" value="Hexapep"/>
</dbReference>
<dbReference type="InterPro" id="IPR018357">
    <property type="entry name" value="Hexapep_transf_CS"/>
</dbReference>
<dbReference type="PANTHER" id="PTHR43300">
    <property type="entry name" value="ACETYLTRANSFERASE"/>
    <property type="match status" value="1"/>
</dbReference>
<dbReference type="PROSITE" id="PS00101">
    <property type="entry name" value="HEXAPEP_TRANSFERASES"/>
    <property type="match status" value="1"/>
</dbReference>
<dbReference type="CDD" id="cd03360">
    <property type="entry name" value="LbH_AT_putative"/>
    <property type="match status" value="1"/>
</dbReference>
<dbReference type="Gene3D" id="2.160.10.10">
    <property type="entry name" value="Hexapeptide repeat proteins"/>
    <property type="match status" value="1"/>
</dbReference>
<organism evidence="3">
    <name type="scientific">freshwater metagenome</name>
    <dbReference type="NCBI Taxonomy" id="449393"/>
    <lineage>
        <taxon>unclassified sequences</taxon>
        <taxon>metagenomes</taxon>
        <taxon>ecological metagenomes</taxon>
    </lineage>
</organism>
<dbReference type="InterPro" id="IPR011004">
    <property type="entry name" value="Trimer_LpxA-like_sf"/>
</dbReference>
<accession>A0A6J6JD56</accession>
<dbReference type="InterPro" id="IPR020019">
    <property type="entry name" value="AcTrfase_PglD-like"/>
</dbReference>
<dbReference type="PANTHER" id="PTHR43300:SF7">
    <property type="entry name" value="UDP-N-ACETYLBACILLOSAMINE N-ACETYLTRANSFERASE"/>
    <property type="match status" value="1"/>
</dbReference>
<sequence length="191" mass="19607">MSFVVLYGIRTDYVHEVSEILDSIGLEAELWDNRDGSQDFAQLEGRPFVLAAGSPNGRMELDSEARGLKMNPHPAIVHQSASVSPSASLGPGSTVNRLVAIGSRTKIGSHVQINRSVSIGHGARVGNFVSFGAAVVLSGNVTIEAAAFLGAGSVVLPGLKVGNGAMVGAGAVVTRDVPAGRTVVGVPARLI</sequence>
<dbReference type="SUPFAM" id="SSF51161">
    <property type="entry name" value="Trimeric LpxA-like enzymes"/>
    <property type="match status" value="1"/>
</dbReference>
<evidence type="ECO:0000256" key="1">
    <source>
        <dbReference type="ARBA" id="ARBA00022679"/>
    </source>
</evidence>
<proteinExistence type="predicted"/>